<name>A0A1Y0CE65_9MYCO</name>
<proteinExistence type="predicted"/>
<dbReference type="AlphaFoldDB" id="A0A1Y0CE65"/>
<organism evidence="1 2">
    <name type="scientific">Mycobacterium dioxanotrophicus</name>
    <dbReference type="NCBI Taxonomy" id="482462"/>
    <lineage>
        <taxon>Bacteria</taxon>
        <taxon>Bacillati</taxon>
        <taxon>Actinomycetota</taxon>
        <taxon>Actinomycetes</taxon>
        <taxon>Mycobacteriales</taxon>
        <taxon>Mycobacteriaceae</taxon>
        <taxon>Mycobacterium</taxon>
    </lineage>
</organism>
<accession>A0A1Y0CE65</accession>
<protein>
    <submittedName>
        <fullName evidence="1">Uncharacterized protein</fullName>
    </submittedName>
</protein>
<sequence>MAATNGTSGTIPTHAAGDLIVIFAFARNSTTVPPAPAAGGTVPTWSFVNQGNAGAACVGVVATAVATANNHTTGTWSGADSVTAVVIRGQAASPIGGQAGGGASTLDATAPAVTLSKTDGSSILLHFMGARTGGATVTWGAAPAGYTKRTEITSGGPICVLTKDATTTDGAVTVTRTGGTTGYSGHTIEIIRG</sequence>
<dbReference type="KEGG" id="mdx:BTO20_11540"/>
<keyword evidence="2" id="KW-1185">Reference proteome</keyword>
<dbReference type="Proteomes" id="UP000195331">
    <property type="component" value="Chromosome"/>
</dbReference>
<gene>
    <name evidence="1" type="ORF">BTO20_11540</name>
</gene>
<dbReference type="EMBL" id="CP020809">
    <property type="protein sequence ID" value="ART73558.1"/>
    <property type="molecule type" value="Genomic_DNA"/>
</dbReference>
<reference evidence="1 2" key="1">
    <citation type="submission" date="2017-04" db="EMBL/GenBank/DDBJ databases">
        <title>Whole Genome Sequence of 1,4-Dioxane Degrading Bacterium Mycobacterium dioxanotrophicus PH-06.</title>
        <authorList>
            <person name="He Y."/>
        </authorList>
    </citation>
    <scope>NUCLEOTIDE SEQUENCE [LARGE SCALE GENOMIC DNA]</scope>
    <source>
        <strain evidence="1 2">PH-06</strain>
    </source>
</reference>
<evidence type="ECO:0000313" key="2">
    <source>
        <dbReference type="Proteomes" id="UP000195331"/>
    </source>
</evidence>
<evidence type="ECO:0000313" key="1">
    <source>
        <dbReference type="EMBL" id="ART73558.1"/>
    </source>
</evidence>